<name>A0ABV4CQN1_9PSEU</name>
<dbReference type="RefSeq" id="WP_345362947.1">
    <property type="nucleotide sequence ID" value="NZ_BAABII010000007.1"/>
</dbReference>
<dbReference type="InterPro" id="IPR011009">
    <property type="entry name" value="Kinase-like_dom_sf"/>
</dbReference>
<proteinExistence type="predicted"/>
<reference evidence="2 3" key="1">
    <citation type="submission" date="2024-08" db="EMBL/GenBank/DDBJ databases">
        <title>Genome mining of Saccharopolyspora cebuensis PGLac3 from Nigerian medicinal plant.</title>
        <authorList>
            <person name="Ezeobiora C.E."/>
            <person name="Igbokwe N.H."/>
            <person name="Amin D.H."/>
            <person name="Mendie U.E."/>
        </authorList>
    </citation>
    <scope>NUCLEOTIDE SEQUENCE [LARGE SCALE GENOMIC DNA]</scope>
    <source>
        <strain evidence="2 3">PGLac3</strain>
    </source>
</reference>
<protein>
    <submittedName>
        <fullName evidence="2">Phosphotransferase family protein</fullName>
    </submittedName>
</protein>
<dbReference type="Pfam" id="PF01636">
    <property type="entry name" value="APH"/>
    <property type="match status" value="1"/>
</dbReference>
<organism evidence="2 3">
    <name type="scientific">Saccharopolyspora cebuensis</name>
    <dbReference type="NCBI Taxonomy" id="418759"/>
    <lineage>
        <taxon>Bacteria</taxon>
        <taxon>Bacillati</taxon>
        <taxon>Actinomycetota</taxon>
        <taxon>Actinomycetes</taxon>
        <taxon>Pseudonocardiales</taxon>
        <taxon>Pseudonocardiaceae</taxon>
        <taxon>Saccharopolyspora</taxon>
    </lineage>
</organism>
<feature type="domain" description="Aminoglycoside phosphotransferase" evidence="1">
    <location>
        <begin position="44"/>
        <end position="247"/>
    </location>
</feature>
<accession>A0ABV4CQN1</accession>
<evidence type="ECO:0000313" key="2">
    <source>
        <dbReference type="EMBL" id="MEY8042086.1"/>
    </source>
</evidence>
<dbReference type="Proteomes" id="UP001564626">
    <property type="component" value="Unassembled WGS sequence"/>
</dbReference>
<evidence type="ECO:0000313" key="3">
    <source>
        <dbReference type="Proteomes" id="UP001564626"/>
    </source>
</evidence>
<dbReference type="EMBL" id="JBGEHV010000048">
    <property type="protein sequence ID" value="MEY8042086.1"/>
    <property type="molecule type" value="Genomic_DNA"/>
</dbReference>
<dbReference type="SUPFAM" id="SSF56112">
    <property type="entry name" value="Protein kinase-like (PK-like)"/>
    <property type="match status" value="1"/>
</dbReference>
<sequence>MKGTPAVQHGLSDRQRELVRAWLPAAEVTADRSWGLVGTTVLELRHGAERYIVKAGDDHDQHIAREIRAHSEWLRPWTSLGRAPQVVRTDRAAKLVLTRYLPGRLVEGTDHEHRPETYRQAGELLARLHDQPHVEDAGFEERARRKALRWLDQPHRIDPGVAARLRSVIESWPTPPSTLVPTHGDWQPRNWLVHGATVSAIDFGRADLRPAFTDLARLAAQQFRADPALEDAFFEGYGPDPREPDAWWRHRVQEAIGTAAWAYRVGDEAFERQGHRMIAEALADQPRH</sequence>
<keyword evidence="3" id="KW-1185">Reference proteome</keyword>
<comment type="caution">
    <text evidence="2">The sequence shown here is derived from an EMBL/GenBank/DDBJ whole genome shotgun (WGS) entry which is preliminary data.</text>
</comment>
<dbReference type="Gene3D" id="3.90.1200.10">
    <property type="match status" value="1"/>
</dbReference>
<dbReference type="InterPro" id="IPR002575">
    <property type="entry name" value="Aminoglycoside_PTrfase"/>
</dbReference>
<evidence type="ECO:0000259" key="1">
    <source>
        <dbReference type="Pfam" id="PF01636"/>
    </source>
</evidence>
<gene>
    <name evidence="2" type="ORF">AB8O55_21955</name>
</gene>